<evidence type="ECO:0000256" key="6">
    <source>
        <dbReference type="ARBA" id="ARBA00022927"/>
    </source>
</evidence>
<dbReference type="Gene3D" id="3.30.1610.10">
    <property type="entry name" value="Peptidase S59, nucleoporin"/>
    <property type="match status" value="1"/>
</dbReference>
<evidence type="ECO:0000259" key="11">
    <source>
        <dbReference type="PROSITE" id="PS51434"/>
    </source>
</evidence>
<dbReference type="FunFam" id="1.10.10.2360:FF:000001">
    <property type="entry name" value="Nuclear pore complex protein Nup98-Nup96"/>
    <property type="match status" value="1"/>
</dbReference>
<comment type="similarity">
    <text evidence="2">Belongs to the nucleoporin GLFG family.</text>
</comment>
<dbReference type="GO" id="GO:0044614">
    <property type="term" value="C:nuclear pore cytoplasmic filaments"/>
    <property type="evidence" value="ECO:0007669"/>
    <property type="project" value="TreeGrafter"/>
</dbReference>
<keyword evidence="5" id="KW-0509">mRNA transport</keyword>
<feature type="compositionally biased region" description="Polar residues" evidence="10">
    <location>
        <begin position="797"/>
        <end position="815"/>
    </location>
</feature>
<evidence type="ECO:0000256" key="1">
    <source>
        <dbReference type="ARBA" id="ARBA00004567"/>
    </source>
</evidence>
<keyword evidence="4" id="KW-0068">Autocatalytic cleavage</keyword>
<keyword evidence="7" id="KW-0811">Translocation</keyword>
<feature type="region of interest" description="Disordered" evidence="10">
    <location>
        <begin position="583"/>
        <end position="628"/>
    </location>
</feature>
<dbReference type="Pfam" id="PF04096">
    <property type="entry name" value="Nucleoporin2"/>
    <property type="match status" value="1"/>
</dbReference>
<dbReference type="Pfam" id="PF13634">
    <property type="entry name" value="Nucleoporin_FG"/>
    <property type="match status" value="3"/>
</dbReference>
<dbReference type="SUPFAM" id="SSF82215">
    <property type="entry name" value="C-terminal autoproteolytic domain of nucleoporin nup98"/>
    <property type="match status" value="1"/>
</dbReference>
<evidence type="ECO:0000256" key="5">
    <source>
        <dbReference type="ARBA" id="ARBA00022816"/>
    </source>
</evidence>
<keyword evidence="3" id="KW-0813">Transport</keyword>
<feature type="region of interest" description="Disordered" evidence="10">
    <location>
        <begin position="317"/>
        <end position="336"/>
    </location>
</feature>
<feature type="compositionally biased region" description="Polar residues" evidence="10">
    <location>
        <begin position="858"/>
        <end position="868"/>
    </location>
</feature>
<dbReference type="Proteomes" id="UP001302367">
    <property type="component" value="Chromosome 6"/>
</dbReference>
<dbReference type="GO" id="GO:0006606">
    <property type="term" value="P:protein import into nucleus"/>
    <property type="evidence" value="ECO:0007669"/>
    <property type="project" value="TreeGrafter"/>
</dbReference>
<dbReference type="PROSITE" id="PS51434">
    <property type="entry name" value="NUP_C"/>
    <property type="match status" value="1"/>
</dbReference>
<evidence type="ECO:0000313" key="13">
    <source>
        <dbReference type="EMBL" id="WPB04831.1"/>
    </source>
</evidence>
<feature type="compositionally biased region" description="Low complexity" evidence="10">
    <location>
        <begin position="607"/>
        <end position="616"/>
    </location>
</feature>
<dbReference type="InterPro" id="IPR007230">
    <property type="entry name" value="Nup98_auto-Pept-S59_dom"/>
</dbReference>
<keyword evidence="8" id="KW-0906">Nuclear pore complex</keyword>
<comment type="subcellular location">
    <subcellularLocation>
        <location evidence="1">Nucleus</location>
        <location evidence="1">Nuclear pore complex</location>
    </subcellularLocation>
</comment>
<sequence length="2026" mass="213173">MSFGGFGNTSSTFGGGGGFGSTNTGGFGSTQTTSSGGLFGANTATAGGFGSGGGFGSTNTNTSGGGLFGNNTSTGGGFGSGGTGFGATNTASTGFGANNSSGGGLFGANKPAGGFGSTNTGSIFGGNNNTASTGFGANNNNTTSAFGGAASGSGGFGATNNSTGGFGGFGASTTTAQTNNGTAGTPFQAFQEKDTATSQTSHFQSITFQQPYQNKSFEELRVEDYLQGRRYGNSNGQAGSFGTSTGFGGSLFGGNNNTAQTSGSSLFGGNTSTANNASTGFGGFGANNNNNSTANTSFGASNTAGGLFGSQNKPAGGLFGSTTTAPTGGFGSTNNNTSGGGLFGANNNNTSTTTGFGANNTSSAGGLFGANNTAAAKPAFGGFGQTATNTGGFGSTTNTTTGGGLFGSNTNTNTNTGGGLFGSNNNNQQQQQSSNPFGGSTNTGGLFGNNNQAKPAAGGLFGSNTAATGTGGGLFGANNNNQQQQSGGLFGSSNTNNNTSGGLFGNNNQNKPATGGLFGSTPANNTAGGGLFGNNTSTNNAGGGLFGASNNNNAGGNSLFGNNNNKPAGSLFGGGNNNSGNSLFGGGMANNNNQQATGGSSLFGSTNQQSNANNNSLFGSLGQSANPNQQNQLHASLTLSPYGNDQLFSSLGQSSAPVGPLATPLTGARPTPAKTPSLLSSSRLNSPMYTPRASTMGRTGGYGFSYSTYGTPGSAYSVNLTPQASSLLKPTGSLGSALTSRLAKSMSMNNLRGDTPSREGDSLLRPAPGSASSRYLNSGSMRKLTIDRNLRTDLFSPPTSSNLQRIESVGDQQSPGLAKKVSFDNSAATGARQTEVTPNAGNALVRTETEDDEESPRVTRSQAKTNSAPEMEQVNGAKSLTDIPEDTEPHRPASAPSTKRPTEKTPLQGIHIGDYFTEPRIKDLKNMSRTQLSKLKTFTVGREGIGKIEFRNNGKGIDLTNVDLDKLFDPNDIDEQEGDDPKAIVRLKVRSATVYPKESEKPARGQALNVPSRIYLENSWPRSHGGKKAVLAKSGPAYEKHVKRFRNVEGTKFVNYDADTGTWIFDVDHFTTYGLDDDEDEDTEAMEDVQQDSSALSDPPATLPRDSQDDTLQSFESGNNGEVDDTFEFKLNRSKSSMRSSHIPGGFEEEASRHMSYDYDERNAAGNMHDFNMSGGLGEQDVDEDLFAAQGGAVQAPSPAAIERYSSSMALDTAGADDFAENAQAELDSEPEQQLPGSFNAEEPKLLRSILKPTAPITRTFASPDKFANDTWEEHLQRTMSPRKRDRQALKDVQRNLLRDDGHDFADSPFKRSMLGQSALGQSYLAQKSAKKTGFSNVLGGKQDLGKSQAFKTSMDLMNSLWAQEKTTTRGATGVKGFENPYPKKPRHSAGHELDENDAAFHDSMKPHFANNGTLIYAVPGSAPEVGGPLEPAMRSLVGERTEIRFARFAPNADLNMETLSLQKQLTITELVDGFPVARPDSVHVDFAQLAEKSSDVESVVWRLSALLFESIRTSAGHLVNGMSDEQILTFEPRLRKDAVQEFWAGIVEATSTESAAAAKSAEEKALYLLTRGDHTAASEVLAKGRNFRLAALIAQLPGSENSRDLIKKQIEIWRNRNDWSEMSDAVRTLYSILAGEVCTVAGKNGAKEDRVKELSISERFELNWTQSFALRLFFGGHDTLEQVVKAYAHDVDNGRELTLPTPFWTDQGASETSVAGREDTLFGLFRLFSTTRAYPADLASLFDPHTVSGSPADSRLAWQLAIILYAKGRADYIDHAILDRITRDFAAELEYANKFVTAIWVLLHLTDASKRESMVKEVIMRNGGKIPDPSTGDEMTENNVFDQLTTYLKIPENLLFKAKALHAKAELKNPAVQARYLLIAGLFDEAHDVLISSIGPAAVIEEDYDELVDVLRRFPEHGSGVQGWESGGAVYSDFASVVTMNLGRKNSHGGKSIMRRLRSGLEAMNNADRKLTLEERVSMIEMGRILAEEASEVGVEEIAKTVDVHTDSNGTGLFERYQAAMGVVV</sequence>
<keyword evidence="15" id="KW-1185">Reference proteome</keyword>
<feature type="compositionally biased region" description="Acidic residues" evidence="10">
    <location>
        <begin position="1075"/>
        <end position="1090"/>
    </location>
</feature>
<feature type="region of interest" description="Disordered" evidence="10">
    <location>
        <begin position="648"/>
        <end position="693"/>
    </location>
</feature>
<evidence type="ECO:0000313" key="12">
    <source>
        <dbReference type="EMBL" id="PIA94899.1"/>
    </source>
</evidence>
<evidence type="ECO:0000256" key="8">
    <source>
        <dbReference type="ARBA" id="ARBA00023132"/>
    </source>
</evidence>
<dbReference type="InterPro" id="IPR036903">
    <property type="entry name" value="Nup98_auto-Pept-S59_dom_sf"/>
</dbReference>
<feature type="region of interest" description="Disordered" evidence="10">
    <location>
        <begin position="1075"/>
        <end position="1126"/>
    </location>
</feature>
<organism evidence="12 14">
    <name type="scientific">Cercospora beticola</name>
    <name type="common">Sugarbeet leaf spot fungus</name>
    <dbReference type="NCBI Taxonomy" id="122368"/>
    <lineage>
        <taxon>Eukaryota</taxon>
        <taxon>Fungi</taxon>
        <taxon>Dikarya</taxon>
        <taxon>Ascomycota</taxon>
        <taxon>Pezizomycotina</taxon>
        <taxon>Dothideomycetes</taxon>
        <taxon>Dothideomycetidae</taxon>
        <taxon>Mycosphaerellales</taxon>
        <taxon>Mycosphaerellaceae</taxon>
        <taxon>Cercospora</taxon>
    </lineage>
</organism>
<reference evidence="13 15" key="2">
    <citation type="submission" date="2023-09" db="EMBL/GenBank/DDBJ databases">
        <title>Complete-Gapless Cercospora beticola genome.</title>
        <authorList>
            <person name="Wyatt N.A."/>
            <person name="Spanner R.E."/>
            <person name="Bolton M.D."/>
        </authorList>
    </citation>
    <scope>NUCLEOTIDE SEQUENCE [LARGE SCALE GENOMIC DNA]</scope>
    <source>
        <strain evidence="13">Cb09-40</strain>
    </source>
</reference>
<feature type="compositionally biased region" description="Low complexity" evidence="10">
    <location>
        <begin position="476"/>
        <end position="508"/>
    </location>
</feature>
<name>A0A2G5HQT9_CERBT</name>
<evidence type="ECO:0000256" key="4">
    <source>
        <dbReference type="ARBA" id="ARBA00022813"/>
    </source>
</evidence>
<feature type="compositionally biased region" description="Polar residues" evidence="10">
    <location>
        <begin position="1110"/>
        <end position="1120"/>
    </location>
</feature>
<proteinExistence type="inferred from homology"/>
<accession>A0A2G5HQT9</accession>
<dbReference type="Proteomes" id="UP000230605">
    <property type="component" value="Chromosome 6"/>
</dbReference>
<feature type="compositionally biased region" description="Polar residues" evidence="10">
    <location>
        <begin position="770"/>
        <end position="780"/>
    </location>
</feature>
<evidence type="ECO:0000313" key="15">
    <source>
        <dbReference type="Proteomes" id="UP001302367"/>
    </source>
</evidence>
<feature type="domain" description="Peptidase S59" evidence="11">
    <location>
        <begin position="912"/>
        <end position="1070"/>
    </location>
</feature>
<keyword evidence="6" id="KW-0653">Protein transport</keyword>
<feature type="region of interest" description="Disordered" evidence="10">
    <location>
        <begin position="392"/>
        <end position="459"/>
    </location>
</feature>
<dbReference type="Gene3D" id="1.10.10.2360">
    <property type="match status" value="1"/>
</dbReference>
<dbReference type="GO" id="GO:0051028">
    <property type="term" value="P:mRNA transport"/>
    <property type="evidence" value="ECO:0007669"/>
    <property type="project" value="UniProtKB-KW"/>
</dbReference>
<feature type="compositionally biased region" description="Polar residues" evidence="10">
    <location>
        <begin position="823"/>
        <end position="840"/>
    </location>
</feature>
<dbReference type="GO" id="GO:0006405">
    <property type="term" value="P:RNA export from nucleus"/>
    <property type="evidence" value="ECO:0007669"/>
    <property type="project" value="TreeGrafter"/>
</dbReference>
<evidence type="ECO:0000313" key="14">
    <source>
        <dbReference type="Proteomes" id="UP000230605"/>
    </source>
</evidence>
<dbReference type="PANTHER" id="PTHR23198:SF6">
    <property type="entry name" value="NUCLEAR PORE COMPLEX PROTEIN NUP98-NUP96"/>
    <property type="match status" value="1"/>
</dbReference>
<dbReference type="Gene3D" id="1.25.40.690">
    <property type="match status" value="1"/>
</dbReference>
<dbReference type="GO" id="GO:0017056">
    <property type="term" value="F:structural constituent of nuclear pore"/>
    <property type="evidence" value="ECO:0007669"/>
    <property type="project" value="InterPro"/>
</dbReference>
<protein>
    <submittedName>
        <fullName evidence="12">Nucleoporin</fullName>
    </submittedName>
</protein>
<feature type="compositionally biased region" description="Low complexity" evidence="10">
    <location>
        <begin position="589"/>
        <end position="599"/>
    </location>
</feature>
<dbReference type="GO" id="GO:0008139">
    <property type="term" value="F:nuclear localization sequence binding"/>
    <property type="evidence" value="ECO:0007669"/>
    <property type="project" value="TreeGrafter"/>
</dbReference>
<evidence type="ECO:0000256" key="9">
    <source>
        <dbReference type="ARBA" id="ARBA00023242"/>
    </source>
</evidence>
<dbReference type="EMBL" id="LKMD01000104">
    <property type="protein sequence ID" value="PIA94899.1"/>
    <property type="molecule type" value="Genomic_DNA"/>
</dbReference>
<dbReference type="OrthoDB" id="3797628at2759"/>
<feature type="region of interest" description="Disordered" evidence="10">
    <location>
        <begin position="473"/>
        <end position="522"/>
    </location>
</feature>
<dbReference type="GO" id="GO:0003723">
    <property type="term" value="F:RNA binding"/>
    <property type="evidence" value="ECO:0007669"/>
    <property type="project" value="TreeGrafter"/>
</dbReference>
<dbReference type="Pfam" id="PF12110">
    <property type="entry name" value="Nup96"/>
    <property type="match status" value="1"/>
</dbReference>
<feature type="compositionally biased region" description="Low complexity" evidence="10">
    <location>
        <begin position="422"/>
        <end position="435"/>
    </location>
</feature>
<feature type="region of interest" description="Disordered" evidence="10">
    <location>
        <begin position="748"/>
        <end position="906"/>
    </location>
</feature>
<gene>
    <name evidence="12" type="ORF">CB0940_08263</name>
    <name evidence="13" type="ORF">RHO25_009478</name>
</gene>
<reference evidence="12 14" key="1">
    <citation type="submission" date="2015-10" db="EMBL/GenBank/DDBJ databases">
        <title>The cercosporin biosynthetic gene cluster was horizontally transferred to several fungal lineages and shown to be expanded in Cercospora beticola based on microsynteny with recipient genomes.</title>
        <authorList>
            <person name="De Jonge R."/>
            <person name="Ebert M.K."/>
            <person name="Suttle J.C."/>
            <person name="Jurick Ii W.M."/>
            <person name="Secor G.A."/>
            <person name="Thomma B.P."/>
            <person name="Van De Peer Y."/>
            <person name="Bolton M.D."/>
        </authorList>
    </citation>
    <scope>NUCLEOTIDE SEQUENCE [LARGE SCALE GENOMIC DNA]</scope>
    <source>
        <strain evidence="12 14">09-40</strain>
    </source>
</reference>
<dbReference type="InterPro" id="IPR037665">
    <property type="entry name" value="Nucleoporin_S59-like"/>
</dbReference>
<feature type="compositionally biased region" description="Polar residues" evidence="10">
    <location>
        <begin position="617"/>
        <end position="628"/>
    </location>
</feature>
<dbReference type="PANTHER" id="PTHR23198">
    <property type="entry name" value="NUCLEOPORIN"/>
    <property type="match status" value="1"/>
</dbReference>
<dbReference type="GO" id="GO:0000973">
    <property type="term" value="P:post-transcriptional tethering of RNA polymerase II gene DNA at nuclear periphery"/>
    <property type="evidence" value="ECO:0007669"/>
    <property type="project" value="TreeGrafter"/>
</dbReference>
<keyword evidence="9" id="KW-0539">Nucleus</keyword>
<evidence type="ECO:0000256" key="7">
    <source>
        <dbReference type="ARBA" id="ARBA00023010"/>
    </source>
</evidence>
<evidence type="ECO:0000256" key="10">
    <source>
        <dbReference type="SAM" id="MobiDB-lite"/>
    </source>
</evidence>
<feature type="compositionally biased region" description="Low complexity" evidence="10">
    <location>
        <begin position="677"/>
        <end position="686"/>
    </location>
</feature>
<dbReference type="InterPro" id="IPR025574">
    <property type="entry name" value="Nucleoporin_FG_rpt"/>
</dbReference>
<dbReference type="GO" id="GO:0034398">
    <property type="term" value="P:telomere tethering at nuclear periphery"/>
    <property type="evidence" value="ECO:0007669"/>
    <property type="project" value="TreeGrafter"/>
</dbReference>
<evidence type="ECO:0000256" key="2">
    <source>
        <dbReference type="ARBA" id="ARBA00008926"/>
    </source>
</evidence>
<evidence type="ECO:0000256" key="3">
    <source>
        <dbReference type="ARBA" id="ARBA00022448"/>
    </source>
</evidence>
<dbReference type="InterPro" id="IPR021967">
    <property type="entry name" value="Nup98_C"/>
</dbReference>
<dbReference type="EMBL" id="CP134189">
    <property type="protein sequence ID" value="WPB04831.1"/>
    <property type="molecule type" value="Genomic_DNA"/>
</dbReference>